<dbReference type="PANTHER" id="PTHR43371:SF1">
    <property type="entry name" value="RIBONUCLEOSIDE-DIPHOSPHATE REDUCTASE"/>
    <property type="match status" value="1"/>
</dbReference>
<dbReference type="Pfam" id="PF02867">
    <property type="entry name" value="Ribonuc_red_lgC"/>
    <property type="match status" value="1"/>
</dbReference>
<sequence>MDDFGAEISQHVWETKYQYIGRDMREQTVADTWRRIAHALAMIEPKDAAAWEDRFFAILQDFRFLPGGRIQAGAGTERNVTLFNCFVMGTIEDSILSIFHALQESAVTMQQGGGIGCDFSTLRPRGARARGVGSTASGPVSFMRVWDAMCATILSTGARRGAMMATLRCDHTDIEEFIRAKQQPGQLRHFNLSVLVTDSFMAAVRADWEWPLVFPAAAGSGGTVSQRASSGRAEYR</sequence>
<evidence type="ECO:0000256" key="1">
    <source>
        <dbReference type="ARBA" id="ARBA00001922"/>
    </source>
</evidence>
<keyword evidence="2" id="KW-0846">Cobalamin</keyword>
<evidence type="ECO:0000256" key="5">
    <source>
        <dbReference type="ARBA" id="ARBA00023285"/>
    </source>
</evidence>
<dbReference type="SUPFAM" id="SSF51998">
    <property type="entry name" value="PFL-like glycyl radical enzymes"/>
    <property type="match status" value="1"/>
</dbReference>
<feature type="domain" description="Ribonucleotide reductase large subunit C-terminal" evidence="8">
    <location>
        <begin position="84"/>
        <end position="217"/>
    </location>
</feature>
<dbReference type="EMBL" id="LR536451">
    <property type="protein sequence ID" value="VFU16636.1"/>
    <property type="molecule type" value="Genomic_DNA"/>
</dbReference>
<dbReference type="Pfam" id="PF00317">
    <property type="entry name" value="Ribonuc_red_lgN"/>
    <property type="match status" value="1"/>
</dbReference>
<evidence type="ECO:0000259" key="7">
    <source>
        <dbReference type="Pfam" id="PF00317"/>
    </source>
</evidence>
<keyword evidence="5" id="KW-0170">Cobalt</keyword>
<accession>A0A4U8Z719</accession>
<keyword evidence="4 6" id="KW-0215">Deoxyribonucleotide synthesis</keyword>
<dbReference type="InterPro" id="IPR050862">
    <property type="entry name" value="RdRp_reductase_class-2"/>
</dbReference>
<dbReference type="Proteomes" id="UP000294360">
    <property type="component" value="Plasmid 2"/>
</dbReference>
<evidence type="ECO:0000256" key="2">
    <source>
        <dbReference type="ARBA" id="ARBA00022628"/>
    </source>
</evidence>
<protein>
    <recommendedName>
        <fullName evidence="6">Ribonucleoside-diphosphate reductase</fullName>
        <ecNumber evidence="6">1.17.4.1</ecNumber>
    </recommendedName>
</protein>
<feature type="domain" description="Ribonucleotide reductase large subunit N-terminal" evidence="7">
    <location>
        <begin position="7"/>
        <end position="78"/>
    </location>
</feature>
<reference evidence="9 10" key="1">
    <citation type="submission" date="2019-03" db="EMBL/GenBank/DDBJ databases">
        <authorList>
            <person name="Kox A.R. M."/>
        </authorList>
    </citation>
    <scope>NUCLEOTIDE SEQUENCE [LARGE SCALE GENOMIC DNA]</scope>
    <source>
        <strain evidence="9">MTUNDRAET4 annotated genome</strain>
        <plasmid evidence="10">2</plasmid>
    </source>
</reference>
<keyword evidence="3 6" id="KW-0560">Oxidoreductase</keyword>
<evidence type="ECO:0000259" key="8">
    <source>
        <dbReference type="Pfam" id="PF02867"/>
    </source>
</evidence>
<dbReference type="GO" id="GO:0005524">
    <property type="term" value="F:ATP binding"/>
    <property type="evidence" value="ECO:0007669"/>
    <property type="project" value="InterPro"/>
</dbReference>
<keyword evidence="9" id="KW-0614">Plasmid</keyword>
<gene>
    <name evidence="9" type="ORF">MTUNDRAET4_0273</name>
</gene>
<dbReference type="GO" id="GO:0004748">
    <property type="term" value="F:ribonucleoside-diphosphate reductase activity, thioredoxin disulfide as acceptor"/>
    <property type="evidence" value="ECO:0007669"/>
    <property type="project" value="UniProtKB-EC"/>
</dbReference>
<dbReference type="GO" id="GO:0009263">
    <property type="term" value="P:deoxyribonucleotide biosynthetic process"/>
    <property type="evidence" value="ECO:0007669"/>
    <property type="project" value="UniProtKB-KW"/>
</dbReference>
<comment type="function">
    <text evidence="6">Provides the precursors necessary for DNA synthesis. Catalyzes the biosynthesis of deoxyribonucleotides from the corresponding ribonucleotides.</text>
</comment>
<evidence type="ECO:0000256" key="6">
    <source>
        <dbReference type="RuleBase" id="RU003410"/>
    </source>
</evidence>
<dbReference type="PANTHER" id="PTHR43371">
    <property type="entry name" value="VITAMIN B12-DEPENDENT RIBONUCLEOTIDE REDUCTASE"/>
    <property type="match status" value="1"/>
</dbReference>
<dbReference type="OrthoDB" id="9762933at2"/>
<evidence type="ECO:0000313" key="9">
    <source>
        <dbReference type="EMBL" id="VFU16636.1"/>
    </source>
</evidence>
<comment type="cofactor">
    <cofactor evidence="1">
        <name>adenosylcob(III)alamin</name>
        <dbReference type="ChEBI" id="CHEBI:18408"/>
    </cofactor>
</comment>
<dbReference type="AlphaFoldDB" id="A0A4U8Z719"/>
<dbReference type="Gene3D" id="3.20.70.20">
    <property type="match status" value="1"/>
</dbReference>
<comment type="similarity">
    <text evidence="6">Belongs to the ribonucleoside diphosphate reductase large chain family.</text>
</comment>
<dbReference type="GO" id="GO:0031419">
    <property type="term" value="F:cobalamin binding"/>
    <property type="evidence" value="ECO:0007669"/>
    <property type="project" value="UniProtKB-KW"/>
</dbReference>
<name>A0A4U8Z719_METTU</name>
<dbReference type="KEGG" id="mtun:MTUNDRAET4_0273.1"/>
<dbReference type="InterPro" id="IPR000788">
    <property type="entry name" value="RNR_lg_C"/>
</dbReference>
<proteinExistence type="inferred from homology"/>
<geneLocation type="plasmid" evidence="9 10">
    <name>2</name>
</geneLocation>
<evidence type="ECO:0000256" key="4">
    <source>
        <dbReference type="ARBA" id="ARBA00023116"/>
    </source>
</evidence>
<dbReference type="EC" id="1.17.4.1" evidence="6"/>
<evidence type="ECO:0000313" key="10">
    <source>
        <dbReference type="Proteomes" id="UP000294360"/>
    </source>
</evidence>
<organism evidence="9 10">
    <name type="scientific">Methylocella tundrae</name>
    <dbReference type="NCBI Taxonomy" id="227605"/>
    <lineage>
        <taxon>Bacteria</taxon>
        <taxon>Pseudomonadati</taxon>
        <taxon>Pseudomonadota</taxon>
        <taxon>Alphaproteobacteria</taxon>
        <taxon>Hyphomicrobiales</taxon>
        <taxon>Beijerinckiaceae</taxon>
        <taxon>Methylocella</taxon>
    </lineage>
</organism>
<comment type="catalytic activity">
    <reaction evidence="6">
        <text>a 2'-deoxyribonucleoside 5'-diphosphate + [thioredoxin]-disulfide + H2O = a ribonucleoside 5'-diphosphate + [thioredoxin]-dithiol</text>
        <dbReference type="Rhea" id="RHEA:23252"/>
        <dbReference type="Rhea" id="RHEA-COMP:10698"/>
        <dbReference type="Rhea" id="RHEA-COMP:10700"/>
        <dbReference type="ChEBI" id="CHEBI:15377"/>
        <dbReference type="ChEBI" id="CHEBI:29950"/>
        <dbReference type="ChEBI" id="CHEBI:50058"/>
        <dbReference type="ChEBI" id="CHEBI:57930"/>
        <dbReference type="ChEBI" id="CHEBI:73316"/>
        <dbReference type="EC" id="1.17.4.1"/>
    </reaction>
</comment>
<dbReference type="InterPro" id="IPR013509">
    <property type="entry name" value="RNR_lsu_N"/>
</dbReference>
<evidence type="ECO:0000256" key="3">
    <source>
        <dbReference type="ARBA" id="ARBA00023002"/>
    </source>
</evidence>